<dbReference type="InterPro" id="IPR019904">
    <property type="entry name" value="Peroxiredoxin_OsmC"/>
</dbReference>
<accession>A0A1Q5ZY68</accession>
<dbReference type="SUPFAM" id="SSF82784">
    <property type="entry name" value="OsmC-like"/>
    <property type="match status" value="1"/>
</dbReference>
<evidence type="ECO:0000313" key="2">
    <source>
        <dbReference type="EMBL" id="OKS86688.1"/>
    </source>
</evidence>
<dbReference type="EMBL" id="MPPL01000001">
    <property type="protein sequence ID" value="OKS86688.1"/>
    <property type="molecule type" value="Genomic_DNA"/>
</dbReference>
<name>A0A1Q5ZY68_9SPHI</name>
<feature type="region of interest" description="Disordered" evidence="1">
    <location>
        <begin position="1"/>
        <end position="24"/>
    </location>
</feature>
<dbReference type="NCBIfam" id="TIGR03562">
    <property type="entry name" value="osmo_induc_OsmC"/>
    <property type="match status" value="1"/>
</dbReference>
<organism evidence="2 3">
    <name type="scientific">Mucilaginibacter polytrichastri</name>
    <dbReference type="NCBI Taxonomy" id="1302689"/>
    <lineage>
        <taxon>Bacteria</taxon>
        <taxon>Pseudomonadati</taxon>
        <taxon>Bacteroidota</taxon>
        <taxon>Sphingobacteriia</taxon>
        <taxon>Sphingobacteriales</taxon>
        <taxon>Sphingobacteriaceae</taxon>
        <taxon>Mucilaginibacter</taxon>
    </lineage>
</organism>
<dbReference type="STRING" id="1302689.RG47T_2145"/>
<dbReference type="GO" id="GO:0004601">
    <property type="term" value="F:peroxidase activity"/>
    <property type="evidence" value="ECO:0007669"/>
    <property type="project" value="InterPro"/>
</dbReference>
<gene>
    <name evidence="2" type="ORF">RG47T_2145</name>
</gene>
<dbReference type="Gene3D" id="3.30.300.20">
    <property type="match status" value="1"/>
</dbReference>
<dbReference type="InterPro" id="IPR052707">
    <property type="entry name" value="OsmC_Ohr_Peroxiredoxin"/>
</dbReference>
<proteinExistence type="predicted"/>
<dbReference type="InterPro" id="IPR036102">
    <property type="entry name" value="OsmC/Ohrsf"/>
</dbReference>
<evidence type="ECO:0000313" key="3">
    <source>
        <dbReference type="Proteomes" id="UP000186720"/>
    </source>
</evidence>
<dbReference type="Proteomes" id="UP000186720">
    <property type="component" value="Unassembled WGS sequence"/>
</dbReference>
<dbReference type="InterPro" id="IPR015946">
    <property type="entry name" value="KH_dom-like_a/b"/>
</dbReference>
<dbReference type="PANTHER" id="PTHR42830">
    <property type="entry name" value="OSMOTICALLY INDUCIBLE FAMILY PROTEIN"/>
    <property type="match status" value="1"/>
</dbReference>
<sequence>MNMIASGSATWQGKWKTGSGTISTKSGAVKGKPYTFSSRFEGTAGGSPEELLAAAHSACYNQALANVLDHAGLELKSVDSRIDIVLGYNDAGHPQIKGAILVVTAKIPGANYDQFLLLAEKAKKVCTISQILTLEPVLQAYLVT</sequence>
<dbReference type="PANTHER" id="PTHR42830:SF1">
    <property type="entry name" value="OSMOTICALLY INDUCIBLE FAMILY PROTEIN"/>
    <property type="match status" value="1"/>
</dbReference>
<dbReference type="Pfam" id="PF02566">
    <property type="entry name" value="OsmC"/>
    <property type="match status" value="1"/>
</dbReference>
<protein>
    <submittedName>
        <fullName evidence="2">Peroxiredoxin osmC</fullName>
    </submittedName>
</protein>
<keyword evidence="3" id="KW-1185">Reference proteome</keyword>
<dbReference type="OrthoDB" id="9807532at2"/>
<dbReference type="GO" id="GO:0006979">
    <property type="term" value="P:response to oxidative stress"/>
    <property type="evidence" value="ECO:0007669"/>
    <property type="project" value="InterPro"/>
</dbReference>
<comment type="caution">
    <text evidence="2">The sequence shown here is derived from an EMBL/GenBank/DDBJ whole genome shotgun (WGS) entry which is preliminary data.</text>
</comment>
<evidence type="ECO:0000256" key="1">
    <source>
        <dbReference type="SAM" id="MobiDB-lite"/>
    </source>
</evidence>
<reference evidence="2 3" key="1">
    <citation type="submission" date="2016-11" db="EMBL/GenBank/DDBJ databases">
        <title>Whole Genome Sequencing of Mucilaginibacter polytrichastri RG4-7(T) isolated from the moss sample.</title>
        <authorList>
            <person name="Li Y."/>
        </authorList>
    </citation>
    <scope>NUCLEOTIDE SEQUENCE [LARGE SCALE GENOMIC DNA]</scope>
    <source>
        <strain evidence="2 3">RG4-7</strain>
    </source>
</reference>
<dbReference type="AlphaFoldDB" id="A0A1Q5ZY68"/>
<dbReference type="InterPro" id="IPR003718">
    <property type="entry name" value="OsmC/Ohr_fam"/>
</dbReference>
<dbReference type="RefSeq" id="WP_074489357.1">
    <property type="nucleotide sequence ID" value="NZ_FPAM01000004.1"/>
</dbReference>
<feature type="compositionally biased region" description="Polar residues" evidence="1">
    <location>
        <begin position="1"/>
        <end position="11"/>
    </location>
</feature>